<gene>
    <name evidence="2" type="ORF">PVK06_028842</name>
</gene>
<feature type="compositionally biased region" description="Basic and acidic residues" evidence="1">
    <location>
        <begin position="18"/>
        <end position="34"/>
    </location>
</feature>
<evidence type="ECO:0000313" key="3">
    <source>
        <dbReference type="Proteomes" id="UP001358586"/>
    </source>
</evidence>
<protein>
    <submittedName>
        <fullName evidence="2">Uncharacterized protein</fullName>
    </submittedName>
</protein>
<sequence>MLATRSYRVSFGQGKRRPGNETKRSQERRQDTEKIYFGTASGTPSTGKRSRTRGTKEAAATENVGFSRNRYKAKSASSTAAIKTRTQGNW</sequence>
<comment type="caution">
    <text evidence="2">The sequence shown here is derived from an EMBL/GenBank/DDBJ whole genome shotgun (WGS) entry which is preliminary data.</text>
</comment>
<keyword evidence="3" id="KW-1185">Reference proteome</keyword>
<proteinExistence type="predicted"/>
<reference evidence="2 3" key="1">
    <citation type="submission" date="2023-03" db="EMBL/GenBank/DDBJ databases">
        <title>WGS of Gossypium arboreum.</title>
        <authorList>
            <person name="Yu D."/>
        </authorList>
    </citation>
    <scope>NUCLEOTIDE SEQUENCE [LARGE SCALE GENOMIC DNA]</scope>
    <source>
        <tissue evidence="2">Leaf</tissue>
    </source>
</reference>
<dbReference type="Proteomes" id="UP001358586">
    <property type="component" value="Chromosome 8"/>
</dbReference>
<name>A0ABR0P4Z1_GOSAR</name>
<feature type="region of interest" description="Disordered" evidence="1">
    <location>
        <begin position="1"/>
        <end position="90"/>
    </location>
</feature>
<evidence type="ECO:0000313" key="2">
    <source>
        <dbReference type="EMBL" id="KAK5813392.1"/>
    </source>
</evidence>
<organism evidence="2 3">
    <name type="scientific">Gossypium arboreum</name>
    <name type="common">Tree cotton</name>
    <name type="synonym">Gossypium nanking</name>
    <dbReference type="NCBI Taxonomy" id="29729"/>
    <lineage>
        <taxon>Eukaryota</taxon>
        <taxon>Viridiplantae</taxon>
        <taxon>Streptophyta</taxon>
        <taxon>Embryophyta</taxon>
        <taxon>Tracheophyta</taxon>
        <taxon>Spermatophyta</taxon>
        <taxon>Magnoliopsida</taxon>
        <taxon>eudicotyledons</taxon>
        <taxon>Gunneridae</taxon>
        <taxon>Pentapetalae</taxon>
        <taxon>rosids</taxon>
        <taxon>malvids</taxon>
        <taxon>Malvales</taxon>
        <taxon>Malvaceae</taxon>
        <taxon>Malvoideae</taxon>
        <taxon>Gossypium</taxon>
    </lineage>
</organism>
<evidence type="ECO:0000256" key="1">
    <source>
        <dbReference type="SAM" id="MobiDB-lite"/>
    </source>
</evidence>
<accession>A0ABR0P4Z1</accession>
<dbReference type="EMBL" id="JARKNE010000008">
    <property type="protein sequence ID" value="KAK5813392.1"/>
    <property type="molecule type" value="Genomic_DNA"/>
</dbReference>
<feature type="compositionally biased region" description="Low complexity" evidence="1">
    <location>
        <begin position="74"/>
        <end position="90"/>
    </location>
</feature>